<dbReference type="Proteomes" id="UP000030651">
    <property type="component" value="Unassembled WGS sequence"/>
</dbReference>
<feature type="chain" id="PRO_5004835842" evidence="2">
    <location>
        <begin position="23"/>
        <end position="235"/>
    </location>
</feature>
<reference evidence="4" key="1">
    <citation type="journal article" date="2015" name="BMC Genomics">
        <title>Genomic and transcriptomic analysis of the endophytic fungus Pestalotiopsis fici reveals its lifestyle and high potential for synthesis of natural products.</title>
        <authorList>
            <person name="Wang X."/>
            <person name="Zhang X."/>
            <person name="Liu L."/>
            <person name="Xiang M."/>
            <person name="Wang W."/>
            <person name="Sun X."/>
            <person name="Che Y."/>
            <person name="Guo L."/>
            <person name="Liu G."/>
            <person name="Guo L."/>
            <person name="Wang C."/>
            <person name="Yin W.B."/>
            <person name="Stadler M."/>
            <person name="Zhang X."/>
            <person name="Liu X."/>
        </authorList>
    </citation>
    <scope>NUCLEOTIDE SEQUENCE [LARGE SCALE GENOMIC DNA]</scope>
    <source>
        <strain evidence="4">W106-1 / CGMCC3.15140</strain>
    </source>
</reference>
<dbReference type="GeneID" id="19271227"/>
<organism evidence="3 4">
    <name type="scientific">Pestalotiopsis fici (strain W106-1 / CGMCC3.15140)</name>
    <dbReference type="NCBI Taxonomy" id="1229662"/>
    <lineage>
        <taxon>Eukaryota</taxon>
        <taxon>Fungi</taxon>
        <taxon>Dikarya</taxon>
        <taxon>Ascomycota</taxon>
        <taxon>Pezizomycotina</taxon>
        <taxon>Sordariomycetes</taxon>
        <taxon>Xylariomycetidae</taxon>
        <taxon>Amphisphaeriales</taxon>
        <taxon>Sporocadaceae</taxon>
        <taxon>Pestalotiopsis</taxon>
    </lineage>
</organism>
<keyword evidence="4" id="KW-1185">Reference proteome</keyword>
<dbReference type="AlphaFoldDB" id="W3X740"/>
<name>W3X740_PESFW</name>
<sequence>MVSITKLAALGLTLLRFRGVSAAPQLYGPWNDACYWKSGDPSKMGVAPTTTLSLPVDEQVEPTNIRQRAPSSLCTYCGFPDEYFTTRTSTMTDTSMATPHVEERSIVATPAPTAWDDGSALGVPPPAVDASRIEYHDLPNEPEPKHNRSITLMVHGHPSVLGSPGHHDRRAPSRPAYWKPSPLDQAQSAAISTASFGTSTVTVIRTTTIDVGNLTVTPTTTIKSVVPATATLPAE</sequence>
<evidence type="ECO:0000313" key="4">
    <source>
        <dbReference type="Proteomes" id="UP000030651"/>
    </source>
</evidence>
<gene>
    <name evidence="3" type="ORF">PFICI_06214</name>
</gene>
<protein>
    <submittedName>
        <fullName evidence="3">Uncharacterized protein</fullName>
    </submittedName>
</protein>
<feature type="region of interest" description="Disordered" evidence="1">
    <location>
        <begin position="161"/>
        <end position="181"/>
    </location>
</feature>
<dbReference type="HOGENOM" id="CLU_1180574_0_0_1"/>
<dbReference type="RefSeq" id="XP_007832986.1">
    <property type="nucleotide sequence ID" value="XM_007834795.1"/>
</dbReference>
<accession>W3X740</accession>
<evidence type="ECO:0000313" key="3">
    <source>
        <dbReference type="EMBL" id="ETS81212.1"/>
    </source>
</evidence>
<dbReference type="InParanoid" id="W3X740"/>
<dbReference type="KEGG" id="pfy:PFICI_06214"/>
<evidence type="ECO:0000256" key="2">
    <source>
        <dbReference type="SAM" id="SignalP"/>
    </source>
</evidence>
<keyword evidence="2" id="KW-0732">Signal</keyword>
<evidence type="ECO:0000256" key="1">
    <source>
        <dbReference type="SAM" id="MobiDB-lite"/>
    </source>
</evidence>
<feature type="signal peptide" evidence="2">
    <location>
        <begin position="1"/>
        <end position="22"/>
    </location>
</feature>
<dbReference type="EMBL" id="KI912112">
    <property type="protein sequence ID" value="ETS81212.1"/>
    <property type="molecule type" value="Genomic_DNA"/>
</dbReference>
<proteinExistence type="predicted"/>